<protein>
    <submittedName>
        <fullName evidence="3">Homing endonuclease</fullName>
    </submittedName>
</protein>
<accession>A0AAU8HZ40</accession>
<feature type="domain" description="Nuclease associated modular" evidence="2">
    <location>
        <begin position="135"/>
        <end position="151"/>
    </location>
</feature>
<feature type="domain" description="Nuclease associated modular" evidence="2">
    <location>
        <begin position="152"/>
        <end position="168"/>
    </location>
</feature>
<reference evidence="3" key="1">
    <citation type="submission" date="2024-03" db="EMBL/GenBank/DDBJ databases">
        <authorList>
            <person name="Chantapakul B."/>
            <person name="Wang S."/>
        </authorList>
    </citation>
    <scope>NUCLEOTIDE SEQUENCE</scope>
</reference>
<dbReference type="SMART" id="SM00496">
    <property type="entry name" value="IENR2"/>
    <property type="match status" value="4"/>
</dbReference>
<evidence type="ECO:0000313" key="3">
    <source>
        <dbReference type="EMBL" id="XCI77664.1"/>
    </source>
</evidence>
<name>A0AAU8HZ40_9CAUD</name>
<dbReference type="InterPro" id="IPR003611">
    <property type="entry name" value="NUMOD3"/>
</dbReference>
<keyword evidence="3" id="KW-0540">Nuclease</keyword>
<dbReference type="GO" id="GO:0003677">
    <property type="term" value="F:DNA binding"/>
    <property type="evidence" value="ECO:0007669"/>
    <property type="project" value="InterPro"/>
</dbReference>
<dbReference type="InterPro" id="IPR003615">
    <property type="entry name" value="HNH_nuc"/>
</dbReference>
<dbReference type="CDD" id="cd00085">
    <property type="entry name" value="HNHc"/>
    <property type="match status" value="1"/>
</dbReference>
<keyword evidence="3" id="KW-0255">Endonuclease</keyword>
<evidence type="ECO:0000259" key="2">
    <source>
        <dbReference type="SMART" id="SM00496"/>
    </source>
</evidence>
<sequence>MKVENDLRFIDNKWKKIYFQLVEKRKKEVLHRKDGYVEKHHVLPKSFGGDNSKENVIAFTAREHFILHRLLVRFTEGKWENKMRCALLMLGTSNGKRGVLSSRDYENARKEFSRMPSPQKGKPLTEFQKERFTRKGKKNSPETRLAISNARKNVKLSEEHKKKIGESLKGIPKSEKAKANMKGKRVLTEEEKSHLSNLRKGKKRSSEVIKRSVENRIYTPLSDRDKVLGLVTKNKRRSIGYYDWSKSEQEEYLKTEDKILKPGDEKWLKETPSLKRSGNLPKWQKTLSELIKETSTNESANL</sequence>
<proteinExistence type="predicted"/>
<dbReference type="GO" id="GO:0004519">
    <property type="term" value="F:endonuclease activity"/>
    <property type="evidence" value="ECO:0007669"/>
    <property type="project" value="UniProtKB-KW"/>
</dbReference>
<dbReference type="EMBL" id="PP429227">
    <property type="protein sequence ID" value="XCI77664.1"/>
    <property type="molecule type" value="Genomic_DNA"/>
</dbReference>
<organism evidence="3">
    <name type="scientific">Rhizobium phage IG49</name>
    <dbReference type="NCBI Taxonomy" id="3129228"/>
    <lineage>
        <taxon>Viruses</taxon>
        <taxon>Duplodnaviria</taxon>
        <taxon>Heunggongvirae</taxon>
        <taxon>Uroviricota</taxon>
        <taxon>Caudoviricetes</taxon>
    </lineage>
</organism>
<keyword evidence="3" id="KW-0378">Hydrolase</keyword>
<feature type="region of interest" description="Disordered" evidence="1">
    <location>
        <begin position="178"/>
        <end position="207"/>
    </location>
</feature>
<gene>
    <name evidence="3" type="ORF">VGRTQORK_CDS0051</name>
</gene>
<evidence type="ECO:0000256" key="1">
    <source>
        <dbReference type="SAM" id="MobiDB-lite"/>
    </source>
</evidence>
<feature type="domain" description="Nuclease associated modular" evidence="2">
    <location>
        <begin position="169"/>
        <end position="185"/>
    </location>
</feature>
<feature type="domain" description="Nuclease associated modular" evidence="2">
    <location>
        <begin position="200"/>
        <end position="216"/>
    </location>
</feature>